<protein>
    <submittedName>
        <fullName evidence="6">LysR family transcriptional regulator</fullName>
    </submittedName>
</protein>
<evidence type="ECO:0000256" key="4">
    <source>
        <dbReference type="ARBA" id="ARBA00023163"/>
    </source>
</evidence>
<evidence type="ECO:0000256" key="2">
    <source>
        <dbReference type="ARBA" id="ARBA00023015"/>
    </source>
</evidence>
<feature type="domain" description="HTH lysR-type" evidence="5">
    <location>
        <begin position="7"/>
        <end position="65"/>
    </location>
</feature>
<organism evidence="6 7">
    <name type="scientific">Arthrobacter humicola</name>
    <dbReference type="NCBI Taxonomy" id="409291"/>
    <lineage>
        <taxon>Bacteria</taxon>
        <taxon>Bacillati</taxon>
        <taxon>Actinomycetota</taxon>
        <taxon>Actinomycetes</taxon>
        <taxon>Micrococcales</taxon>
        <taxon>Micrococcaceae</taxon>
        <taxon>Arthrobacter</taxon>
    </lineage>
</organism>
<dbReference type="SUPFAM" id="SSF46785">
    <property type="entry name" value="Winged helix' DNA-binding domain"/>
    <property type="match status" value="1"/>
</dbReference>
<keyword evidence="2" id="KW-0805">Transcription regulation</keyword>
<dbReference type="PANTHER" id="PTHR30346:SF0">
    <property type="entry name" value="HCA OPERON TRANSCRIPTIONAL ACTIVATOR HCAR"/>
    <property type="match status" value="1"/>
</dbReference>
<dbReference type="InterPro" id="IPR005119">
    <property type="entry name" value="LysR_subst-bd"/>
</dbReference>
<accession>A0ABP5KFY3</accession>
<dbReference type="Gene3D" id="3.40.190.10">
    <property type="entry name" value="Periplasmic binding protein-like II"/>
    <property type="match status" value="2"/>
</dbReference>
<dbReference type="Gene3D" id="1.10.10.10">
    <property type="entry name" value="Winged helix-like DNA-binding domain superfamily/Winged helix DNA-binding domain"/>
    <property type="match status" value="1"/>
</dbReference>
<dbReference type="InterPro" id="IPR000847">
    <property type="entry name" value="LysR_HTH_N"/>
</dbReference>
<evidence type="ECO:0000313" key="6">
    <source>
        <dbReference type="EMBL" id="GAA2130530.1"/>
    </source>
</evidence>
<dbReference type="Pfam" id="PF03466">
    <property type="entry name" value="LysR_substrate"/>
    <property type="match status" value="1"/>
</dbReference>
<reference evidence="7" key="1">
    <citation type="journal article" date="2019" name="Int. J. Syst. Evol. Microbiol.">
        <title>The Global Catalogue of Microorganisms (GCM) 10K type strain sequencing project: providing services to taxonomists for standard genome sequencing and annotation.</title>
        <authorList>
            <consortium name="The Broad Institute Genomics Platform"/>
            <consortium name="The Broad Institute Genome Sequencing Center for Infectious Disease"/>
            <person name="Wu L."/>
            <person name="Ma J."/>
        </authorList>
    </citation>
    <scope>NUCLEOTIDE SEQUENCE [LARGE SCALE GENOMIC DNA]</scope>
    <source>
        <strain evidence="7">JCM 15921</strain>
    </source>
</reference>
<sequence>MIFVPKFTFRQLELFAALPEHTTLGSAAQQLHISESALSHAISELEAALGEQLCIRRKARGMHLTPTGRHFAKRARELLREASALADGLGEIRGELKGPVSLGCYTGLASNVLPAVLEGMASLHPKVEISITVGDHADLLPALEDGTLDTVIVYDIGLPADVERRVIYKTEVMAVLGANDSLAEEDDVDLADLSTKPLIMLNTAPSTEYTQLMFAQRGLKPNVGAIVPQIDLVRAMVGRGLGYSLLMSRPNQIPVSSEGKGLVTRHLRPRAGQTSVVAVWPKETMLTARALAVIQYAVEVLDAIEPE</sequence>
<evidence type="ECO:0000313" key="7">
    <source>
        <dbReference type="Proteomes" id="UP001500102"/>
    </source>
</evidence>
<keyword evidence="4" id="KW-0804">Transcription</keyword>
<dbReference type="Proteomes" id="UP001500102">
    <property type="component" value="Unassembled WGS sequence"/>
</dbReference>
<proteinExistence type="inferred from homology"/>
<dbReference type="Pfam" id="PF00126">
    <property type="entry name" value="HTH_1"/>
    <property type="match status" value="1"/>
</dbReference>
<evidence type="ECO:0000256" key="1">
    <source>
        <dbReference type="ARBA" id="ARBA00009437"/>
    </source>
</evidence>
<dbReference type="SUPFAM" id="SSF53850">
    <property type="entry name" value="Periplasmic binding protein-like II"/>
    <property type="match status" value="1"/>
</dbReference>
<comment type="similarity">
    <text evidence="1">Belongs to the LysR transcriptional regulatory family.</text>
</comment>
<dbReference type="EMBL" id="BAAAQB010000013">
    <property type="protein sequence ID" value="GAA2130530.1"/>
    <property type="molecule type" value="Genomic_DNA"/>
</dbReference>
<keyword evidence="7" id="KW-1185">Reference proteome</keyword>
<evidence type="ECO:0000256" key="3">
    <source>
        <dbReference type="ARBA" id="ARBA00023125"/>
    </source>
</evidence>
<keyword evidence="3" id="KW-0238">DNA-binding</keyword>
<gene>
    <name evidence="6" type="ORF">GCM10009825_11540</name>
</gene>
<dbReference type="PROSITE" id="PS50931">
    <property type="entry name" value="HTH_LYSR"/>
    <property type="match status" value="1"/>
</dbReference>
<dbReference type="InterPro" id="IPR036388">
    <property type="entry name" value="WH-like_DNA-bd_sf"/>
</dbReference>
<dbReference type="PRINTS" id="PR00039">
    <property type="entry name" value="HTHLYSR"/>
</dbReference>
<dbReference type="InterPro" id="IPR036390">
    <property type="entry name" value="WH_DNA-bd_sf"/>
</dbReference>
<dbReference type="PANTHER" id="PTHR30346">
    <property type="entry name" value="TRANSCRIPTIONAL DUAL REGULATOR HCAR-RELATED"/>
    <property type="match status" value="1"/>
</dbReference>
<name>A0ABP5KFY3_9MICC</name>
<evidence type="ECO:0000259" key="5">
    <source>
        <dbReference type="PROSITE" id="PS50931"/>
    </source>
</evidence>
<comment type="caution">
    <text evidence="6">The sequence shown here is derived from an EMBL/GenBank/DDBJ whole genome shotgun (WGS) entry which is preliminary data.</text>
</comment>